<comment type="caution">
    <text evidence="1">The sequence shown here is derived from an EMBL/GenBank/DDBJ whole genome shotgun (WGS) entry which is preliminary data.</text>
</comment>
<proteinExistence type="predicted"/>
<dbReference type="Proteomes" id="UP000289821">
    <property type="component" value="Unassembled WGS sequence"/>
</dbReference>
<dbReference type="RefSeq" id="WP_128761905.1">
    <property type="nucleotide sequence ID" value="NZ_QOVI01000005.1"/>
</dbReference>
<accession>A0A4Q0NTG6</accession>
<reference evidence="1 2" key="1">
    <citation type="submission" date="2018-07" db="EMBL/GenBank/DDBJ databases">
        <title>Leeuwenhoekiella genomics.</title>
        <authorList>
            <person name="Tahon G."/>
            <person name="Willems A."/>
        </authorList>
    </citation>
    <scope>NUCLEOTIDE SEQUENCE [LARGE SCALE GENOMIC DNA]</scope>
    <source>
        <strain evidence="1 2">R-50232</strain>
    </source>
</reference>
<dbReference type="AlphaFoldDB" id="A0A4Q0NTG6"/>
<dbReference type="EMBL" id="QOVI01000005">
    <property type="protein sequence ID" value="RXG13118.1"/>
    <property type="molecule type" value="Genomic_DNA"/>
</dbReference>
<keyword evidence="2" id="KW-1185">Reference proteome</keyword>
<protein>
    <submittedName>
        <fullName evidence="1">Uncharacterized protein</fullName>
    </submittedName>
</protein>
<evidence type="ECO:0000313" key="2">
    <source>
        <dbReference type="Proteomes" id="UP000289821"/>
    </source>
</evidence>
<organism evidence="1 2">
    <name type="scientific">Leeuwenhoekiella aestuarii</name>
    <dbReference type="NCBI Taxonomy" id="2249426"/>
    <lineage>
        <taxon>Bacteria</taxon>
        <taxon>Pseudomonadati</taxon>
        <taxon>Bacteroidota</taxon>
        <taxon>Flavobacteriia</taxon>
        <taxon>Flavobacteriales</taxon>
        <taxon>Flavobacteriaceae</taxon>
        <taxon>Leeuwenhoekiella</taxon>
    </lineage>
</organism>
<gene>
    <name evidence="1" type="ORF">DSM04_10596</name>
</gene>
<evidence type="ECO:0000313" key="1">
    <source>
        <dbReference type="EMBL" id="RXG13118.1"/>
    </source>
</evidence>
<name>A0A4Q0NTG6_9FLAO</name>
<sequence length="252" mass="26932">MAKQAGIIKLEGTIGDIAFYKSGDGHMARFKGGINRKRIASNPAFKRTRENGAEFGRAAKGGKLLRNAMQVMLQQAKDPKVVSRLTTVLLAIIKTDTVSPRGSRNLTLGNLGFLNGFDFNGNSPLKTTFPVPFAGSFDRATGSVGLALEAFNPEVQIAAPAGATHFKLSAGVSELDFDEETSLFKSVDSGILPYDNAPVAAMNLDLEITANSPLAVVQVLSIEFFQEVNGTMYPLQNGTYNAMTVVQTDQPA</sequence>